<dbReference type="InterPro" id="IPR020301">
    <property type="entry name" value="Mrx7"/>
</dbReference>
<feature type="non-terminal residue" evidence="1">
    <location>
        <position position="1"/>
    </location>
</feature>
<protein>
    <submittedName>
        <fullName evidence="1">Uncharacterized protein</fullName>
    </submittedName>
</protein>
<sequence length="67" mass="7937">TWLTYQLLASPTFHRAVHKVHRKVRHLTQGKSPEEMGGTNIEKQGPTFLEHFKDEIKEQFRSRPPKR</sequence>
<proteinExistence type="predicted"/>
<organism evidence="1 2">
    <name type="scientific">Cryomyces minteri</name>
    <dbReference type="NCBI Taxonomy" id="331657"/>
    <lineage>
        <taxon>Eukaryota</taxon>
        <taxon>Fungi</taxon>
        <taxon>Dikarya</taxon>
        <taxon>Ascomycota</taxon>
        <taxon>Pezizomycotina</taxon>
        <taxon>Dothideomycetes</taxon>
        <taxon>Dothideomycetes incertae sedis</taxon>
        <taxon>Cryomyces</taxon>
    </lineage>
</organism>
<accession>A0A4V5NFY6</accession>
<comment type="caution">
    <text evidence="1">The sequence shown here is derived from an EMBL/GenBank/DDBJ whole genome shotgun (WGS) entry which is preliminary data.</text>
</comment>
<name>A0A4V5NFY6_9PEZI</name>
<reference evidence="1 2" key="1">
    <citation type="submission" date="2017-03" db="EMBL/GenBank/DDBJ databases">
        <title>Genomes of endolithic fungi from Antarctica.</title>
        <authorList>
            <person name="Coleine C."/>
            <person name="Masonjones S."/>
            <person name="Stajich J.E."/>
        </authorList>
    </citation>
    <scope>NUCLEOTIDE SEQUENCE [LARGE SCALE GENOMIC DNA]</scope>
    <source>
        <strain evidence="1 2">CCFEE 5187</strain>
    </source>
</reference>
<evidence type="ECO:0000313" key="2">
    <source>
        <dbReference type="Proteomes" id="UP000308768"/>
    </source>
</evidence>
<dbReference type="Proteomes" id="UP000308768">
    <property type="component" value="Unassembled WGS sequence"/>
</dbReference>
<dbReference type="AlphaFoldDB" id="A0A4V5NFY6"/>
<evidence type="ECO:0000313" key="1">
    <source>
        <dbReference type="EMBL" id="TKA72889.1"/>
    </source>
</evidence>
<gene>
    <name evidence="1" type="ORF">B0A49_08145</name>
</gene>
<dbReference type="Pfam" id="PF10906">
    <property type="entry name" value="Mrx7"/>
    <property type="match status" value="1"/>
</dbReference>
<keyword evidence="2" id="KW-1185">Reference proteome</keyword>
<dbReference type="EMBL" id="NAJN01000467">
    <property type="protein sequence ID" value="TKA72889.1"/>
    <property type="molecule type" value="Genomic_DNA"/>
</dbReference>
<dbReference type="OrthoDB" id="4138121at2759"/>